<protein>
    <submittedName>
        <fullName evidence="1">Uncharacterized protein</fullName>
    </submittedName>
</protein>
<keyword evidence="2" id="KW-1185">Reference proteome</keyword>
<organism evidence="1 2">
    <name type="scientific">Plakobranchus ocellatus</name>
    <dbReference type="NCBI Taxonomy" id="259542"/>
    <lineage>
        <taxon>Eukaryota</taxon>
        <taxon>Metazoa</taxon>
        <taxon>Spiralia</taxon>
        <taxon>Lophotrochozoa</taxon>
        <taxon>Mollusca</taxon>
        <taxon>Gastropoda</taxon>
        <taxon>Heterobranchia</taxon>
        <taxon>Euthyneura</taxon>
        <taxon>Panpulmonata</taxon>
        <taxon>Sacoglossa</taxon>
        <taxon>Placobranchoidea</taxon>
        <taxon>Plakobranchidae</taxon>
        <taxon>Plakobranchus</taxon>
    </lineage>
</organism>
<dbReference type="EMBL" id="BLXT01000641">
    <property type="protein sequence ID" value="GFN79205.1"/>
    <property type="molecule type" value="Genomic_DNA"/>
</dbReference>
<gene>
    <name evidence="1" type="ORF">PoB_000571100</name>
</gene>
<name>A0AAV3XW45_9GAST</name>
<dbReference type="AlphaFoldDB" id="A0AAV3XW45"/>
<comment type="caution">
    <text evidence="1">The sequence shown here is derived from an EMBL/GenBank/DDBJ whole genome shotgun (WGS) entry which is preliminary data.</text>
</comment>
<evidence type="ECO:0000313" key="1">
    <source>
        <dbReference type="EMBL" id="GFN79205.1"/>
    </source>
</evidence>
<accession>A0AAV3XW45</accession>
<reference evidence="1 2" key="1">
    <citation type="journal article" date="2021" name="Elife">
        <title>Chloroplast acquisition without the gene transfer in kleptoplastic sea slugs, Plakobranchus ocellatus.</title>
        <authorList>
            <person name="Maeda T."/>
            <person name="Takahashi S."/>
            <person name="Yoshida T."/>
            <person name="Shimamura S."/>
            <person name="Takaki Y."/>
            <person name="Nagai Y."/>
            <person name="Toyoda A."/>
            <person name="Suzuki Y."/>
            <person name="Arimoto A."/>
            <person name="Ishii H."/>
            <person name="Satoh N."/>
            <person name="Nishiyama T."/>
            <person name="Hasebe M."/>
            <person name="Maruyama T."/>
            <person name="Minagawa J."/>
            <person name="Obokata J."/>
            <person name="Shigenobu S."/>
        </authorList>
    </citation>
    <scope>NUCLEOTIDE SEQUENCE [LARGE SCALE GENOMIC DNA]</scope>
</reference>
<sequence length="175" mass="19542">MPRHQDYSQSWQSQSQSCIDVTPPYIPRIIPSLGRVCPKAIDVTPPYIPRIIPSLGRVSPKAIDVKPPYIPRIIPSLGKVSPKAIVMLNLPTYSGLLLVLAEPVPKLLMLNLPTYPGLFPVLAKSVPKLYRCYTSLHTQDYSQSWQSMSQSYSYVKPPYIPRIIPSLGRVCSKAV</sequence>
<proteinExistence type="predicted"/>
<dbReference type="Proteomes" id="UP000735302">
    <property type="component" value="Unassembled WGS sequence"/>
</dbReference>
<evidence type="ECO:0000313" key="2">
    <source>
        <dbReference type="Proteomes" id="UP000735302"/>
    </source>
</evidence>